<reference evidence="2 3" key="1">
    <citation type="submission" date="2016-08" db="EMBL/GenBank/DDBJ databases">
        <title>Hymenobacter coccineus sp. nov., Hymenobacter lapidarius sp. nov. and Hymenobacter glacialis sp. nov., isolated from Antarctic soil.</title>
        <authorList>
            <person name="Sedlacek I."/>
            <person name="Kralova S."/>
            <person name="Kyrova K."/>
            <person name="Maslanova I."/>
            <person name="Stankova E."/>
            <person name="Vrbovska V."/>
            <person name="Nemec M."/>
            <person name="Bartak M."/>
            <person name="Svec P."/>
            <person name="Busse H.-J."/>
            <person name="Pantucek R."/>
        </authorList>
    </citation>
    <scope>NUCLEOTIDE SEQUENCE [LARGE SCALE GENOMIC DNA]</scope>
    <source>
        <strain evidence="2 3">CCM 8649</strain>
    </source>
</reference>
<dbReference type="EMBL" id="MDZA01000011">
    <property type="protein sequence ID" value="OGX92134.1"/>
    <property type="molecule type" value="Genomic_DNA"/>
</dbReference>
<dbReference type="GO" id="GO:0004803">
    <property type="term" value="F:transposase activity"/>
    <property type="evidence" value="ECO:0007669"/>
    <property type="project" value="InterPro"/>
</dbReference>
<evidence type="ECO:0000259" key="1">
    <source>
        <dbReference type="Pfam" id="PF01609"/>
    </source>
</evidence>
<dbReference type="PANTHER" id="PTHR30007:SF0">
    <property type="entry name" value="TRANSPOSASE"/>
    <property type="match status" value="1"/>
</dbReference>
<proteinExistence type="predicted"/>
<dbReference type="GO" id="GO:0003677">
    <property type="term" value="F:DNA binding"/>
    <property type="evidence" value="ECO:0007669"/>
    <property type="project" value="InterPro"/>
</dbReference>
<name>A0A1G1TMM6_9BACT</name>
<dbReference type="Proteomes" id="UP000177506">
    <property type="component" value="Unassembled WGS sequence"/>
</dbReference>
<comment type="caution">
    <text evidence="2">The sequence shown here is derived from an EMBL/GenBank/DDBJ whole genome shotgun (WGS) entry which is preliminary data.</text>
</comment>
<keyword evidence="3" id="KW-1185">Reference proteome</keyword>
<accession>A0A1G1TMM6</accession>
<dbReference type="PANTHER" id="PTHR30007">
    <property type="entry name" value="PHP DOMAIN PROTEIN"/>
    <property type="match status" value="1"/>
</dbReference>
<evidence type="ECO:0000313" key="2">
    <source>
        <dbReference type="EMBL" id="OGX92134.1"/>
    </source>
</evidence>
<dbReference type="Pfam" id="PF01609">
    <property type="entry name" value="DDE_Tnp_1"/>
    <property type="match status" value="1"/>
</dbReference>
<feature type="domain" description="Transposase IS4-like" evidence="1">
    <location>
        <begin position="2"/>
        <end position="109"/>
    </location>
</feature>
<evidence type="ECO:0000313" key="3">
    <source>
        <dbReference type="Proteomes" id="UP000177506"/>
    </source>
</evidence>
<dbReference type="AlphaFoldDB" id="A0A1G1TMM6"/>
<dbReference type="InterPro" id="IPR002559">
    <property type="entry name" value="Transposase_11"/>
</dbReference>
<organism evidence="2 3">
    <name type="scientific">Hymenobacter coccineus</name>
    <dbReference type="NCBI Taxonomy" id="1908235"/>
    <lineage>
        <taxon>Bacteria</taxon>
        <taxon>Pseudomonadati</taxon>
        <taxon>Bacteroidota</taxon>
        <taxon>Cytophagia</taxon>
        <taxon>Cytophagales</taxon>
        <taxon>Hymenobacteraceae</taxon>
        <taxon>Hymenobacter</taxon>
    </lineage>
</organism>
<gene>
    <name evidence="2" type="ORF">BEN49_03635</name>
</gene>
<protein>
    <recommendedName>
        <fullName evidence="1">Transposase IS4-like domain-containing protein</fullName>
    </recommendedName>
</protein>
<dbReference type="GO" id="GO:0006313">
    <property type="term" value="P:DNA transposition"/>
    <property type="evidence" value="ECO:0007669"/>
    <property type="project" value="InterPro"/>
</dbReference>
<sequence>MVNTEGLPLAVQVQLVSVQDPVGAGSVLVEAKARAPNLQPVWVDDHYQGPLATHAAEAPGRPVAVVRKPLSQKGFVVLTRCWVVERTFAWLGRCRRLARRDCETNPRNSKAQIKIGMSNLMLRRFTKRTISKLYD</sequence>